<feature type="signal peptide" evidence="8">
    <location>
        <begin position="1"/>
        <end position="19"/>
    </location>
</feature>
<dbReference type="SUPFAM" id="SSF51126">
    <property type="entry name" value="Pectin lyase-like"/>
    <property type="match status" value="1"/>
</dbReference>
<keyword evidence="4" id="KW-0479">Metal-binding</keyword>
<feature type="chain" id="PRO_5024849766" evidence="8">
    <location>
        <begin position="20"/>
        <end position="316"/>
    </location>
</feature>
<dbReference type="InterPro" id="IPR012334">
    <property type="entry name" value="Pectin_lyas_fold"/>
</dbReference>
<dbReference type="GO" id="GO:0005576">
    <property type="term" value="C:extracellular region"/>
    <property type="evidence" value="ECO:0007669"/>
    <property type="project" value="UniProtKB-SubCell"/>
</dbReference>
<dbReference type="GO" id="GO:0016829">
    <property type="term" value="F:lyase activity"/>
    <property type="evidence" value="ECO:0007669"/>
    <property type="project" value="UniProtKB-KW"/>
</dbReference>
<evidence type="ECO:0000256" key="7">
    <source>
        <dbReference type="ARBA" id="ARBA00023180"/>
    </source>
</evidence>
<organism evidence="9 10">
    <name type="scientific">Aspergillus sergii</name>
    <dbReference type="NCBI Taxonomy" id="1034303"/>
    <lineage>
        <taxon>Eukaryota</taxon>
        <taxon>Fungi</taxon>
        <taxon>Dikarya</taxon>
        <taxon>Ascomycota</taxon>
        <taxon>Pezizomycotina</taxon>
        <taxon>Eurotiomycetes</taxon>
        <taxon>Eurotiomycetidae</taxon>
        <taxon>Eurotiales</taxon>
        <taxon>Aspergillaceae</taxon>
        <taxon>Aspergillus</taxon>
        <taxon>Aspergillus subgen. Circumdati</taxon>
    </lineage>
</organism>
<dbReference type="GO" id="GO:0046872">
    <property type="term" value="F:metal ion binding"/>
    <property type="evidence" value="ECO:0007669"/>
    <property type="project" value="UniProtKB-KW"/>
</dbReference>
<dbReference type="AlphaFoldDB" id="A0A5N6X4C6"/>
<evidence type="ECO:0000256" key="5">
    <source>
        <dbReference type="ARBA" id="ARBA00022729"/>
    </source>
</evidence>
<evidence type="ECO:0000313" key="9">
    <source>
        <dbReference type="EMBL" id="KAE8328081.1"/>
    </source>
</evidence>
<dbReference type="PANTHER" id="PTHR42970:SF1">
    <property type="entry name" value="PECTATE LYASE C-RELATED"/>
    <property type="match status" value="1"/>
</dbReference>
<sequence>MKLLEAIVLSTTFSSTVSALAFEGAVGCGAVATGGNSGTTVHVTTLAGWGAGSFRDVVSQPNRMIVFGVGGYIRLGSAISLSSNLTVNGQSAPGDGVGIMGAEVSTSSRSNIIIRHLWMLQGTLDPNTGSSAFNMGKTANIILDHCSQFGAHVETGPSTFYRDLWYINNAVYNYQAAYTSGIAAGSFSHDVVNKYFISGPSTSNPQDPYYQMASGRSVYASGNFIDSNNDGISNGNPHNTVGSSTKLKQPCASDSSDLATISAEDAVIYVLSNSGASLRDQLDIFVVDMVKSFGKTGQLYKSQNDTGVSNDRYGSL</sequence>
<evidence type="ECO:0000313" key="10">
    <source>
        <dbReference type="Proteomes" id="UP000325945"/>
    </source>
</evidence>
<keyword evidence="5 8" id="KW-0732">Signal</keyword>
<protein>
    <submittedName>
        <fullName evidence="9">Pectin lyase fold/virulence factor</fullName>
    </submittedName>
</protein>
<keyword evidence="9" id="KW-0456">Lyase</keyword>
<keyword evidence="6" id="KW-0106">Calcium</keyword>
<comment type="subcellular location">
    <subcellularLocation>
        <location evidence="2">Secreted</location>
    </subcellularLocation>
</comment>
<evidence type="ECO:0000256" key="6">
    <source>
        <dbReference type="ARBA" id="ARBA00022837"/>
    </source>
</evidence>
<dbReference type="InterPro" id="IPR052063">
    <property type="entry name" value="Polysaccharide_Lyase_1"/>
</dbReference>
<name>A0A5N6X4C6_9EURO</name>
<keyword evidence="10" id="KW-1185">Reference proteome</keyword>
<dbReference type="InterPro" id="IPR011050">
    <property type="entry name" value="Pectin_lyase_fold/virulence"/>
</dbReference>
<evidence type="ECO:0000256" key="1">
    <source>
        <dbReference type="ARBA" id="ARBA00001913"/>
    </source>
</evidence>
<evidence type="ECO:0000256" key="2">
    <source>
        <dbReference type="ARBA" id="ARBA00004613"/>
    </source>
</evidence>
<dbReference type="Gene3D" id="2.160.20.10">
    <property type="entry name" value="Single-stranded right-handed beta-helix, Pectin lyase-like"/>
    <property type="match status" value="1"/>
</dbReference>
<reference evidence="10" key="1">
    <citation type="submission" date="2019-04" db="EMBL/GenBank/DDBJ databases">
        <title>Friends and foes A comparative genomics studyof 23 Aspergillus species from section Flavi.</title>
        <authorList>
            <consortium name="DOE Joint Genome Institute"/>
            <person name="Kjaerbolling I."/>
            <person name="Vesth T."/>
            <person name="Frisvad J.C."/>
            <person name="Nybo J.L."/>
            <person name="Theobald S."/>
            <person name="Kildgaard S."/>
            <person name="Isbrandt T."/>
            <person name="Kuo A."/>
            <person name="Sato A."/>
            <person name="Lyhne E.K."/>
            <person name="Kogle M.E."/>
            <person name="Wiebenga A."/>
            <person name="Kun R.S."/>
            <person name="Lubbers R.J."/>
            <person name="Makela M.R."/>
            <person name="Barry K."/>
            <person name="Chovatia M."/>
            <person name="Clum A."/>
            <person name="Daum C."/>
            <person name="Haridas S."/>
            <person name="He G."/>
            <person name="LaButti K."/>
            <person name="Lipzen A."/>
            <person name="Mondo S."/>
            <person name="Riley R."/>
            <person name="Salamov A."/>
            <person name="Simmons B.A."/>
            <person name="Magnuson J.K."/>
            <person name="Henrissat B."/>
            <person name="Mortensen U.H."/>
            <person name="Larsen T.O."/>
            <person name="Devries R.P."/>
            <person name="Grigoriev I.V."/>
            <person name="Machida M."/>
            <person name="Baker S.E."/>
            <person name="Andersen M.R."/>
        </authorList>
    </citation>
    <scope>NUCLEOTIDE SEQUENCE [LARGE SCALE GENOMIC DNA]</scope>
    <source>
        <strain evidence="10">CBS 130017</strain>
    </source>
</reference>
<accession>A0A5N6X4C6</accession>
<evidence type="ECO:0000256" key="4">
    <source>
        <dbReference type="ARBA" id="ARBA00022723"/>
    </source>
</evidence>
<dbReference type="PANTHER" id="PTHR42970">
    <property type="entry name" value="PECTATE LYASE C-RELATED"/>
    <property type="match status" value="1"/>
</dbReference>
<dbReference type="EMBL" id="ML741788">
    <property type="protein sequence ID" value="KAE8328081.1"/>
    <property type="molecule type" value="Genomic_DNA"/>
</dbReference>
<comment type="cofactor">
    <cofactor evidence="1">
        <name>Ca(2+)</name>
        <dbReference type="ChEBI" id="CHEBI:29108"/>
    </cofactor>
</comment>
<gene>
    <name evidence="9" type="ORF">BDV39DRAFT_214622</name>
</gene>
<keyword evidence="3" id="KW-0964">Secreted</keyword>
<evidence type="ECO:0000256" key="3">
    <source>
        <dbReference type="ARBA" id="ARBA00022525"/>
    </source>
</evidence>
<proteinExistence type="predicted"/>
<evidence type="ECO:0000256" key="8">
    <source>
        <dbReference type="SAM" id="SignalP"/>
    </source>
</evidence>
<dbReference type="Proteomes" id="UP000325945">
    <property type="component" value="Unassembled WGS sequence"/>
</dbReference>
<keyword evidence="7" id="KW-0325">Glycoprotein</keyword>